<reference evidence="1 2" key="1">
    <citation type="submission" date="2014-04" db="EMBL/GenBank/DDBJ databases">
        <authorList>
            <consortium name="DOE Joint Genome Institute"/>
            <person name="Kuo A."/>
            <person name="Kohler A."/>
            <person name="Nagy L.G."/>
            <person name="Floudas D."/>
            <person name="Copeland A."/>
            <person name="Barry K.W."/>
            <person name="Cichocki N."/>
            <person name="Veneault-Fourrey C."/>
            <person name="LaButti K."/>
            <person name="Lindquist E.A."/>
            <person name="Lipzen A."/>
            <person name="Lundell T."/>
            <person name="Morin E."/>
            <person name="Murat C."/>
            <person name="Sun H."/>
            <person name="Tunlid A."/>
            <person name="Henrissat B."/>
            <person name="Grigoriev I.V."/>
            <person name="Hibbett D.S."/>
            <person name="Martin F."/>
            <person name="Nordberg H.P."/>
            <person name="Cantor M.N."/>
            <person name="Hua S.X."/>
        </authorList>
    </citation>
    <scope>NUCLEOTIDE SEQUENCE [LARGE SCALE GENOMIC DNA]</scope>
    <source>
        <strain evidence="1 2">LaAM-08-1</strain>
    </source>
</reference>
<organism evidence="1 2">
    <name type="scientific">Laccaria amethystina LaAM-08-1</name>
    <dbReference type="NCBI Taxonomy" id="1095629"/>
    <lineage>
        <taxon>Eukaryota</taxon>
        <taxon>Fungi</taxon>
        <taxon>Dikarya</taxon>
        <taxon>Basidiomycota</taxon>
        <taxon>Agaricomycotina</taxon>
        <taxon>Agaricomycetes</taxon>
        <taxon>Agaricomycetidae</taxon>
        <taxon>Agaricales</taxon>
        <taxon>Agaricineae</taxon>
        <taxon>Hydnangiaceae</taxon>
        <taxon>Laccaria</taxon>
    </lineage>
</organism>
<dbReference type="InterPro" id="IPR007991">
    <property type="entry name" value="RNA_pol_I_trans_ini_fac_RRN3"/>
</dbReference>
<accession>A0A0C9WXT6</accession>
<keyword evidence="2" id="KW-1185">Reference proteome</keyword>
<dbReference type="Proteomes" id="UP000054477">
    <property type="component" value="Unassembled WGS sequence"/>
</dbReference>
<protein>
    <submittedName>
        <fullName evidence="1">Unplaced genomic scaffold K443scaffold_710, whole genome shotgun sequence</fullName>
    </submittedName>
</protein>
<dbReference type="EMBL" id="KN839245">
    <property type="protein sequence ID" value="KIJ90221.1"/>
    <property type="molecule type" value="Genomic_DNA"/>
</dbReference>
<dbReference type="Pfam" id="PF05327">
    <property type="entry name" value="RRN3"/>
    <property type="match status" value="1"/>
</dbReference>
<evidence type="ECO:0000313" key="1">
    <source>
        <dbReference type="EMBL" id="KIJ90221.1"/>
    </source>
</evidence>
<evidence type="ECO:0000313" key="2">
    <source>
        <dbReference type="Proteomes" id="UP000054477"/>
    </source>
</evidence>
<name>A0A0C9WXT6_9AGAR</name>
<sequence length="145" mass="15814">MDCGGWLIRAGASPSTALLDFVKTSFVVTVVLDCPTTFSLRRHRPPPRRTSTTHFCGLHSFQGMLVDWARFPAPTIPTTSNPNSAASWRGAACCFYAVTQAVLTIFCFRWRDLLVDADIDDEVGVAFKGFGSSNVSGFNMSGNNK</sequence>
<proteinExistence type="predicted"/>
<gene>
    <name evidence="1" type="ORF">K443DRAFT_15411</name>
</gene>
<dbReference type="OrthoDB" id="26970at2759"/>
<dbReference type="GO" id="GO:0001181">
    <property type="term" value="F:RNA polymerase I general transcription initiation factor activity"/>
    <property type="evidence" value="ECO:0007669"/>
    <property type="project" value="InterPro"/>
</dbReference>
<dbReference type="GO" id="GO:0006361">
    <property type="term" value="P:transcription initiation at RNA polymerase I promoter"/>
    <property type="evidence" value="ECO:0007669"/>
    <property type="project" value="InterPro"/>
</dbReference>
<dbReference type="AlphaFoldDB" id="A0A0C9WXT6"/>
<dbReference type="HOGENOM" id="CLU_1787162_0_0_1"/>
<reference evidence="2" key="2">
    <citation type="submission" date="2015-01" db="EMBL/GenBank/DDBJ databases">
        <title>Evolutionary Origins and Diversification of the Mycorrhizal Mutualists.</title>
        <authorList>
            <consortium name="DOE Joint Genome Institute"/>
            <consortium name="Mycorrhizal Genomics Consortium"/>
            <person name="Kohler A."/>
            <person name="Kuo A."/>
            <person name="Nagy L.G."/>
            <person name="Floudas D."/>
            <person name="Copeland A."/>
            <person name="Barry K.W."/>
            <person name="Cichocki N."/>
            <person name="Veneault-Fourrey C."/>
            <person name="LaButti K."/>
            <person name="Lindquist E.A."/>
            <person name="Lipzen A."/>
            <person name="Lundell T."/>
            <person name="Morin E."/>
            <person name="Murat C."/>
            <person name="Riley R."/>
            <person name="Ohm R."/>
            <person name="Sun H."/>
            <person name="Tunlid A."/>
            <person name="Henrissat B."/>
            <person name="Grigoriev I.V."/>
            <person name="Hibbett D.S."/>
            <person name="Martin F."/>
        </authorList>
    </citation>
    <scope>NUCLEOTIDE SEQUENCE [LARGE SCALE GENOMIC DNA]</scope>
    <source>
        <strain evidence="2">LaAM-08-1</strain>
    </source>
</reference>